<name>A0ABR1CT72_NECAM</name>
<comment type="caution">
    <text evidence="2">The sequence shown here is derived from an EMBL/GenBank/DDBJ whole genome shotgun (WGS) entry which is preliminary data.</text>
</comment>
<protein>
    <submittedName>
        <fullName evidence="2">Uncharacterized protein</fullName>
    </submittedName>
</protein>
<evidence type="ECO:0000313" key="3">
    <source>
        <dbReference type="Proteomes" id="UP001303046"/>
    </source>
</evidence>
<feature type="region of interest" description="Disordered" evidence="1">
    <location>
        <begin position="92"/>
        <end position="121"/>
    </location>
</feature>
<feature type="compositionally biased region" description="Low complexity" evidence="1">
    <location>
        <begin position="92"/>
        <end position="103"/>
    </location>
</feature>
<dbReference type="EMBL" id="JAVFWL010000003">
    <property type="protein sequence ID" value="KAK6741527.1"/>
    <property type="molecule type" value="Genomic_DNA"/>
</dbReference>
<reference evidence="2 3" key="1">
    <citation type="submission" date="2023-08" db="EMBL/GenBank/DDBJ databases">
        <title>A Necator americanus chromosomal reference genome.</title>
        <authorList>
            <person name="Ilik V."/>
            <person name="Petrzelkova K.J."/>
            <person name="Pardy F."/>
            <person name="Fuh T."/>
            <person name="Niatou-Singa F.S."/>
            <person name="Gouil Q."/>
            <person name="Baker L."/>
            <person name="Ritchie M.E."/>
            <person name="Jex A.R."/>
            <person name="Gazzola D."/>
            <person name="Li H."/>
            <person name="Toshio Fujiwara R."/>
            <person name="Zhan B."/>
            <person name="Aroian R.V."/>
            <person name="Pafco B."/>
            <person name="Schwarz E.M."/>
        </authorList>
    </citation>
    <scope>NUCLEOTIDE SEQUENCE [LARGE SCALE GENOMIC DNA]</scope>
    <source>
        <strain evidence="2 3">Aroian</strain>
        <tissue evidence="2">Whole animal</tissue>
    </source>
</reference>
<sequence length="179" mass="19802">MTPLTFYQQYNMIFVDSGRGGLPSLDRGREPPLMAFSRNDVMSPMWNQVDSPKSNFQSYAGVDADLLNIGIATGAPLDLDSEGSRVVSYRTRNSNRATSTTQSPPSFQPVVGRPKTTSHPKTPFERLAVDYKERLTGAGDMDKFLKTIYSNAYIALVDAKEASSVRIPLIMRRAQAEFG</sequence>
<keyword evidence="3" id="KW-1185">Reference proteome</keyword>
<organism evidence="2 3">
    <name type="scientific">Necator americanus</name>
    <name type="common">Human hookworm</name>
    <dbReference type="NCBI Taxonomy" id="51031"/>
    <lineage>
        <taxon>Eukaryota</taxon>
        <taxon>Metazoa</taxon>
        <taxon>Ecdysozoa</taxon>
        <taxon>Nematoda</taxon>
        <taxon>Chromadorea</taxon>
        <taxon>Rhabditida</taxon>
        <taxon>Rhabditina</taxon>
        <taxon>Rhabditomorpha</taxon>
        <taxon>Strongyloidea</taxon>
        <taxon>Ancylostomatidae</taxon>
        <taxon>Bunostominae</taxon>
        <taxon>Necator</taxon>
    </lineage>
</organism>
<evidence type="ECO:0000313" key="2">
    <source>
        <dbReference type="EMBL" id="KAK6741527.1"/>
    </source>
</evidence>
<proteinExistence type="predicted"/>
<gene>
    <name evidence="2" type="primary">Necator_chrIII.g10173</name>
    <name evidence="2" type="ORF">RB195_009408</name>
</gene>
<evidence type="ECO:0000256" key="1">
    <source>
        <dbReference type="SAM" id="MobiDB-lite"/>
    </source>
</evidence>
<accession>A0ABR1CT72</accession>
<dbReference type="Proteomes" id="UP001303046">
    <property type="component" value="Unassembled WGS sequence"/>
</dbReference>